<protein>
    <recommendedName>
        <fullName evidence="4">C1q domain-containing protein</fullName>
    </recommendedName>
</protein>
<dbReference type="AlphaFoldDB" id="A0A8B6GI99"/>
<comment type="subcellular location">
    <subcellularLocation>
        <location evidence="1">Secreted</location>
    </subcellularLocation>
</comment>
<feature type="domain" description="C1q" evidence="4">
    <location>
        <begin position="1"/>
        <end position="129"/>
    </location>
</feature>
<dbReference type="Gene3D" id="2.60.120.40">
    <property type="match status" value="1"/>
</dbReference>
<comment type="caution">
    <text evidence="5">The sequence shown here is derived from an EMBL/GenBank/DDBJ whole genome shotgun (WGS) entry which is preliminary data.</text>
</comment>
<name>A0A8B6GI99_MYTGA</name>
<dbReference type="PROSITE" id="PS50871">
    <property type="entry name" value="C1Q"/>
    <property type="match status" value="1"/>
</dbReference>
<evidence type="ECO:0000256" key="3">
    <source>
        <dbReference type="ARBA" id="ARBA00022729"/>
    </source>
</evidence>
<keyword evidence="3" id="KW-0732">Signal</keyword>
<evidence type="ECO:0000313" key="5">
    <source>
        <dbReference type="EMBL" id="VDI64076.1"/>
    </source>
</evidence>
<dbReference type="InterPro" id="IPR008983">
    <property type="entry name" value="Tumour_necrosis_fac-like_dom"/>
</dbReference>
<dbReference type="SUPFAM" id="SSF49842">
    <property type="entry name" value="TNF-like"/>
    <property type="match status" value="1"/>
</dbReference>
<evidence type="ECO:0000256" key="1">
    <source>
        <dbReference type="ARBA" id="ARBA00004613"/>
    </source>
</evidence>
<dbReference type="Pfam" id="PF00386">
    <property type="entry name" value="C1q"/>
    <property type="match status" value="1"/>
</dbReference>
<reference evidence="5" key="1">
    <citation type="submission" date="2018-11" db="EMBL/GenBank/DDBJ databases">
        <authorList>
            <person name="Alioto T."/>
            <person name="Alioto T."/>
        </authorList>
    </citation>
    <scope>NUCLEOTIDE SEQUENCE</scope>
</reference>
<dbReference type="PANTHER" id="PTHR22923:SF116">
    <property type="entry name" value="C1Q DOMAIN-CONTAINING PROTEIN"/>
    <property type="match status" value="1"/>
</dbReference>
<accession>A0A8B6GI99</accession>
<organism evidence="5 6">
    <name type="scientific">Mytilus galloprovincialis</name>
    <name type="common">Mediterranean mussel</name>
    <dbReference type="NCBI Taxonomy" id="29158"/>
    <lineage>
        <taxon>Eukaryota</taxon>
        <taxon>Metazoa</taxon>
        <taxon>Spiralia</taxon>
        <taxon>Lophotrochozoa</taxon>
        <taxon>Mollusca</taxon>
        <taxon>Bivalvia</taxon>
        <taxon>Autobranchia</taxon>
        <taxon>Pteriomorphia</taxon>
        <taxon>Mytilida</taxon>
        <taxon>Mytiloidea</taxon>
        <taxon>Mytilidae</taxon>
        <taxon>Mytilinae</taxon>
        <taxon>Mytilus</taxon>
    </lineage>
</organism>
<dbReference type="GO" id="GO:0005576">
    <property type="term" value="C:extracellular region"/>
    <property type="evidence" value="ECO:0007669"/>
    <property type="project" value="UniProtKB-SubCell"/>
</dbReference>
<dbReference type="EMBL" id="UYJE01008459">
    <property type="protein sequence ID" value="VDI64076.1"/>
    <property type="molecule type" value="Genomic_DNA"/>
</dbReference>
<keyword evidence="2" id="KW-0964">Secreted</keyword>
<dbReference type="Proteomes" id="UP000596742">
    <property type="component" value="Unassembled WGS sequence"/>
</dbReference>
<gene>
    <name evidence="5" type="ORF">MGAL_10B031941</name>
</gene>
<dbReference type="InterPro" id="IPR050822">
    <property type="entry name" value="Cerebellin_Synaptic_Org"/>
</dbReference>
<dbReference type="SMART" id="SM00110">
    <property type="entry name" value="C1Q"/>
    <property type="match status" value="1"/>
</dbReference>
<dbReference type="OrthoDB" id="6080442at2759"/>
<proteinExistence type="predicted"/>
<dbReference type="InterPro" id="IPR001073">
    <property type="entry name" value="C1q_dom"/>
</dbReference>
<dbReference type="PANTHER" id="PTHR22923">
    <property type="entry name" value="CEREBELLIN-RELATED"/>
    <property type="match status" value="1"/>
</dbReference>
<evidence type="ECO:0000259" key="4">
    <source>
        <dbReference type="PROSITE" id="PS50871"/>
    </source>
</evidence>
<evidence type="ECO:0000256" key="2">
    <source>
        <dbReference type="ARBA" id="ARBA00022525"/>
    </source>
</evidence>
<sequence>MATPKQALLNVSKGQQLKFDNMHLNTGNAYKPFHGNFIAPVSGTYFLTYTATTSVHTYVTICIMRNGAIVGKLMNSNHKFYPKTTESVLAHLDKDDDVWLEICGMSQTADTGIGVGFESHFAGFLVHCS</sequence>
<keyword evidence="6" id="KW-1185">Reference proteome</keyword>
<dbReference type="PRINTS" id="PR00007">
    <property type="entry name" value="COMPLEMNTC1Q"/>
</dbReference>
<evidence type="ECO:0000313" key="6">
    <source>
        <dbReference type="Proteomes" id="UP000596742"/>
    </source>
</evidence>